<dbReference type="AlphaFoldDB" id="A0A554SDI3"/>
<dbReference type="Pfam" id="PF00005">
    <property type="entry name" value="ABC_tran"/>
    <property type="match status" value="1"/>
</dbReference>
<dbReference type="InterPro" id="IPR003593">
    <property type="entry name" value="AAA+_ATPase"/>
</dbReference>
<dbReference type="InterPro" id="IPR050166">
    <property type="entry name" value="ABC_transporter_ATP-bind"/>
</dbReference>
<evidence type="ECO:0000313" key="7">
    <source>
        <dbReference type="Proteomes" id="UP000316988"/>
    </source>
</evidence>
<accession>A0A554SDI3</accession>
<dbReference type="InterPro" id="IPR017871">
    <property type="entry name" value="ABC_transporter-like_CS"/>
</dbReference>
<keyword evidence="3 6" id="KW-0067">ATP-binding</keyword>
<evidence type="ECO:0000256" key="1">
    <source>
        <dbReference type="ARBA" id="ARBA00022448"/>
    </source>
</evidence>
<evidence type="ECO:0000313" key="6">
    <source>
        <dbReference type="EMBL" id="TSD64395.1"/>
    </source>
</evidence>
<sequence>MPGPSPEAGSPSSSPRTTGTSISPRRVRRRGAVTVTEQPPSVTREGITIQSLSKVYDTADGGEVTALRNIDLQIQPGEFVSFLGPSGCGKSTLLHIIAGLLPQTAGTVDVFGTPAAPGRQDSAIMLQTPVLFPWRSVLDNILLPVEILGLDRTSATARAHELLELTHLTEFAQKNVWELSGGMRQRVSLARALVTDPALLLMDEPFSALDEFTRERLNIELARLHEELGRTTLFVTHNISEAVFLSDRVVCMRPRPGEVIDIIDVDLPRPRGAEHLASAAAIENESLVREAIAEYI</sequence>
<dbReference type="PANTHER" id="PTHR42788:SF13">
    <property type="entry name" value="ALIPHATIC SULFONATES IMPORT ATP-BINDING PROTEIN SSUB"/>
    <property type="match status" value="1"/>
</dbReference>
<feature type="domain" description="ABC transporter" evidence="5">
    <location>
        <begin position="47"/>
        <end position="279"/>
    </location>
</feature>
<feature type="region of interest" description="Disordered" evidence="4">
    <location>
        <begin position="1"/>
        <end position="42"/>
    </location>
</feature>
<dbReference type="Gene3D" id="3.40.50.300">
    <property type="entry name" value="P-loop containing nucleotide triphosphate hydrolases"/>
    <property type="match status" value="1"/>
</dbReference>
<dbReference type="PROSITE" id="PS50893">
    <property type="entry name" value="ABC_TRANSPORTER_2"/>
    <property type="match status" value="1"/>
</dbReference>
<dbReference type="SUPFAM" id="SSF52540">
    <property type="entry name" value="P-loop containing nucleoside triphosphate hydrolases"/>
    <property type="match status" value="1"/>
</dbReference>
<reference evidence="6 7" key="1">
    <citation type="submission" date="2019-07" db="EMBL/GenBank/DDBJ databases">
        <authorList>
            <person name="Zhao L.H."/>
        </authorList>
    </citation>
    <scope>NUCLEOTIDE SEQUENCE [LARGE SCALE GENOMIC DNA]</scope>
    <source>
        <strain evidence="6 7">Co35</strain>
    </source>
</reference>
<dbReference type="InterPro" id="IPR027417">
    <property type="entry name" value="P-loop_NTPase"/>
</dbReference>
<dbReference type="Proteomes" id="UP000316988">
    <property type="component" value="Unassembled WGS sequence"/>
</dbReference>
<dbReference type="CDD" id="cd03293">
    <property type="entry name" value="ABC_NrtD_SsuB_transporters"/>
    <property type="match status" value="1"/>
</dbReference>
<evidence type="ECO:0000259" key="5">
    <source>
        <dbReference type="PROSITE" id="PS50893"/>
    </source>
</evidence>
<proteinExistence type="predicted"/>
<organism evidence="6 7">
    <name type="scientific">Aeromicrobium piscarium</name>
    <dbReference type="NCBI Taxonomy" id="2590901"/>
    <lineage>
        <taxon>Bacteria</taxon>
        <taxon>Bacillati</taxon>
        <taxon>Actinomycetota</taxon>
        <taxon>Actinomycetes</taxon>
        <taxon>Propionibacteriales</taxon>
        <taxon>Nocardioidaceae</taxon>
        <taxon>Aeromicrobium</taxon>
    </lineage>
</organism>
<dbReference type="SMART" id="SM00382">
    <property type="entry name" value="AAA"/>
    <property type="match status" value="1"/>
</dbReference>
<feature type="compositionally biased region" description="Low complexity" evidence="4">
    <location>
        <begin position="1"/>
        <end position="24"/>
    </location>
</feature>
<protein>
    <submittedName>
        <fullName evidence="6">ABC transporter ATP-binding protein</fullName>
    </submittedName>
</protein>
<dbReference type="PROSITE" id="PS00211">
    <property type="entry name" value="ABC_TRANSPORTER_1"/>
    <property type="match status" value="1"/>
</dbReference>
<keyword evidence="1" id="KW-0813">Transport</keyword>
<evidence type="ECO:0000256" key="4">
    <source>
        <dbReference type="SAM" id="MobiDB-lite"/>
    </source>
</evidence>
<dbReference type="GO" id="GO:0016887">
    <property type="term" value="F:ATP hydrolysis activity"/>
    <property type="evidence" value="ECO:0007669"/>
    <property type="project" value="InterPro"/>
</dbReference>
<dbReference type="GO" id="GO:0005524">
    <property type="term" value="F:ATP binding"/>
    <property type="evidence" value="ECO:0007669"/>
    <property type="project" value="UniProtKB-KW"/>
</dbReference>
<dbReference type="InterPro" id="IPR003439">
    <property type="entry name" value="ABC_transporter-like_ATP-bd"/>
</dbReference>
<keyword evidence="2" id="KW-0547">Nucleotide-binding</keyword>
<gene>
    <name evidence="6" type="ORF">FNM00_07620</name>
</gene>
<evidence type="ECO:0000256" key="3">
    <source>
        <dbReference type="ARBA" id="ARBA00022840"/>
    </source>
</evidence>
<name>A0A554SDI3_9ACTN</name>
<dbReference type="EMBL" id="VLNT01000004">
    <property type="protein sequence ID" value="TSD64395.1"/>
    <property type="molecule type" value="Genomic_DNA"/>
</dbReference>
<dbReference type="PANTHER" id="PTHR42788">
    <property type="entry name" value="TAURINE IMPORT ATP-BINDING PROTEIN-RELATED"/>
    <property type="match status" value="1"/>
</dbReference>
<dbReference type="OrthoDB" id="8773773at2"/>
<comment type="caution">
    <text evidence="6">The sequence shown here is derived from an EMBL/GenBank/DDBJ whole genome shotgun (WGS) entry which is preliminary data.</text>
</comment>
<evidence type="ECO:0000256" key="2">
    <source>
        <dbReference type="ARBA" id="ARBA00022741"/>
    </source>
</evidence>
<keyword evidence="7" id="KW-1185">Reference proteome</keyword>